<feature type="chain" id="PRO_5028992812" evidence="3">
    <location>
        <begin position="27"/>
        <end position="501"/>
    </location>
</feature>
<dbReference type="EMBL" id="LR881469">
    <property type="protein sequence ID" value="CAD5329430.1"/>
    <property type="molecule type" value="Genomic_DNA"/>
</dbReference>
<dbReference type="InterPro" id="IPR010028">
    <property type="entry name" value="Acid_phosphatase_pln"/>
</dbReference>
<dbReference type="Gene3D" id="3.40.50.1000">
    <property type="entry name" value="HAD superfamily/HAD-like"/>
    <property type="match status" value="2"/>
</dbReference>
<dbReference type="PANTHER" id="PTHR31284">
    <property type="entry name" value="ACID PHOSPHATASE-LIKE PROTEIN"/>
    <property type="match status" value="1"/>
</dbReference>
<keyword evidence="1 3" id="KW-0732">Signal</keyword>
<protein>
    <submittedName>
        <fullName evidence="4">(thale cress) hypothetical protein</fullName>
    </submittedName>
</protein>
<keyword evidence="2" id="KW-0812">Transmembrane</keyword>
<organism evidence="4 5">
    <name type="scientific">Arabidopsis thaliana</name>
    <name type="common">Mouse-ear cress</name>
    <dbReference type="NCBI Taxonomy" id="3702"/>
    <lineage>
        <taxon>Eukaryota</taxon>
        <taxon>Viridiplantae</taxon>
        <taxon>Streptophyta</taxon>
        <taxon>Embryophyta</taxon>
        <taxon>Tracheophyta</taxon>
        <taxon>Spermatophyta</taxon>
        <taxon>Magnoliopsida</taxon>
        <taxon>eudicotyledons</taxon>
        <taxon>Gunneridae</taxon>
        <taxon>Pentapetalae</taxon>
        <taxon>rosids</taxon>
        <taxon>malvids</taxon>
        <taxon>Brassicales</taxon>
        <taxon>Brassicaceae</taxon>
        <taxon>Camelineae</taxon>
        <taxon>Arabidopsis</taxon>
    </lineage>
</organism>
<name>A0A7G2F1H0_ARATH</name>
<dbReference type="InterPro" id="IPR005519">
    <property type="entry name" value="Acid_phosphat_B-like"/>
</dbReference>
<evidence type="ECO:0000256" key="2">
    <source>
        <dbReference type="SAM" id="Phobius"/>
    </source>
</evidence>
<keyword evidence="2" id="KW-1133">Transmembrane helix</keyword>
<dbReference type="PANTHER" id="PTHR31284:SF10">
    <property type="entry name" value="ACID PHOSPHATASE-LIKE PROTEIN"/>
    <property type="match status" value="1"/>
</dbReference>
<accession>A0A7G2F1H0</accession>
<proteinExistence type="predicted"/>
<feature type="transmembrane region" description="Helical" evidence="2">
    <location>
        <begin position="253"/>
        <end position="271"/>
    </location>
</feature>
<dbReference type="CDD" id="cd07535">
    <property type="entry name" value="HAD_VSP"/>
    <property type="match status" value="2"/>
</dbReference>
<evidence type="ECO:0000313" key="4">
    <source>
        <dbReference type="EMBL" id="CAD5329430.1"/>
    </source>
</evidence>
<gene>
    <name evidence="4" type="ORF">AT9943_LOCUS17021</name>
</gene>
<dbReference type="Proteomes" id="UP000516314">
    <property type="component" value="Chromosome 4"/>
</dbReference>
<keyword evidence="2" id="KW-0472">Membrane</keyword>
<dbReference type="NCBIfam" id="TIGR01675">
    <property type="entry name" value="plant-AP"/>
    <property type="match status" value="2"/>
</dbReference>
<dbReference type="InterPro" id="IPR023214">
    <property type="entry name" value="HAD_sf"/>
</dbReference>
<dbReference type="SUPFAM" id="SSF56784">
    <property type="entry name" value="HAD-like"/>
    <property type="match status" value="2"/>
</dbReference>
<evidence type="ECO:0000313" key="5">
    <source>
        <dbReference type="Proteomes" id="UP000516314"/>
    </source>
</evidence>
<dbReference type="InterPro" id="IPR036412">
    <property type="entry name" value="HAD-like_sf"/>
</dbReference>
<evidence type="ECO:0000256" key="1">
    <source>
        <dbReference type="ARBA" id="ARBA00022729"/>
    </source>
</evidence>
<dbReference type="AlphaFoldDB" id="A0A7G2F1H0"/>
<reference evidence="4 5" key="1">
    <citation type="submission" date="2020-09" db="EMBL/GenBank/DDBJ databases">
        <authorList>
            <person name="Ashkenazy H."/>
        </authorList>
    </citation>
    <scope>NUCLEOTIDE SEQUENCE [LARGE SCALE GENOMIC DNA]</scope>
    <source>
        <strain evidence="5">cv. Cdm-0</strain>
    </source>
</reference>
<dbReference type="GO" id="GO:0003993">
    <property type="term" value="F:acid phosphatase activity"/>
    <property type="evidence" value="ECO:0007669"/>
    <property type="project" value="InterPro"/>
</dbReference>
<sequence length="501" mass="56474">MTFSRSSSITFFIVALFTVLINPAISSRAASFIKLPRSSIASYCESWRLAAETNNVGPWKVIPSQCENYIKNYINGGQFDKDYDVVASYAIDYAKTVKVGGDGKDAWVFDIDETLLSNIEYYKANGYGSEPYDSIKYNEVVEKGKDPGYDASLRLYKALKKLGFTIILLTGRDEGHRSVTEKNLRDAGYFGWNRLLLRGQNDQGKTATQYKSEQRSQVVKEGYTIHGNTGDQWSDLLGFAVASRSFKVPNPILSIWFFFFFVFVFLINPSISIRTSFIKLPGSDGSRYCDSWRLAAETNNVGTWDLIPSICVDSVAEYLNGDQFLSDYSVIVDYALAFAKSVEISGDGKDVWIFDIDETLLTNIDYYKAHGYGSEPYDDNKFSEWVEQGTAPAFDASLRLYNALKKLGFTIILLTGRDEHQRTSTETNLRDAGYSGWERLLLRGPNDQGKSATNYKSEQRSKLIEEGFKIRGNSGDQWSDLQGFAVADRSFKVPNPMYYIP</sequence>
<evidence type="ECO:0000256" key="3">
    <source>
        <dbReference type="SAM" id="SignalP"/>
    </source>
</evidence>
<feature type="signal peptide" evidence="3">
    <location>
        <begin position="1"/>
        <end position="26"/>
    </location>
</feature>
<dbReference type="Pfam" id="PF03767">
    <property type="entry name" value="Acid_phosphat_B"/>
    <property type="match status" value="2"/>
</dbReference>